<evidence type="ECO:0000256" key="3">
    <source>
        <dbReference type="RuleBase" id="RU000363"/>
    </source>
</evidence>
<organism evidence="4 5">
    <name type="scientific">Halioglobus maricola</name>
    <dbReference type="NCBI Taxonomy" id="2601894"/>
    <lineage>
        <taxon>Bacteria</taxon>
        <taxon>Pseudomonadati</taxon>
        <taxon>Pseudomonadota</taxon>
        <taxon>Gammaproteobacteria</taxon>
        <taxon>Cellvibrionales</taxon>
        <taxon>Halieaceae</taxon>
        <taxon>Halioglobus</taxon>
    </lineage>
</organism>
<evidence type="ECO:0000313" key="4">
    <source>
        <dbReference type="EMBL" id="QFU74527.1"/>
    </source>
</evidence>
<dbReference type="InterPro" id="IPR002347">
    <property type="entry name" value="SDR_fam"/>
</dbReference>
<dbReference type="EMBL" id="CP036422">
    <property type="protein sequence ID" value="QFU74527.1"/>
    <property type="molecule type" value="Genomic_DNA"/>
</dbReference>
<comment type="similarity">
    <text evidence="1 3">Belongs to the short-chain dehydrogenases/reductases (SDR) family.</text>
</comment>
<keyword evidence="5" id="KW-1185">Reference proteome</keyword>
<dbReference type="PRINTS" id="PR00080">
    <property type="entry name" value="SDRFAMILY"/>
</dbReference>
<dbReference type="GO" id="GO:0016491">
    <property type="term" value="F:oxidoreductase activity"/>
    <property type="evidence" value="ECO:0007669"/>
    <property type="project" value="UniProtKB-KW"/>
</dbReference>
<keyword evidence="2" id="KW-0560">Oxidoreductase</keyword>
<sequence>MMSKRIVITGATSGLGKATAEQLAAAGARLVICSENEAALLKTLTAMGGESDRLSGLVADVTNPDQVEALATQAQLRYGGLDVWINNAGMAAPSGNGALVPMALGEQLINTNILGTYYGSVTAVRHFRNAGCAGRIINMTGRGDKGPVKNAALYSSSKAWLRNFTLALAMEEREHGIEIGTFNPGLTLTGITARPMILAGNEAQQMKGLRTILPLIGDPASEPARSLAALALQTAPIKKENRHRRLLPHVLLRLITGKRADIDVTAIEPRLVAPELSR</sequence>
<proteinExistence type="inferred from homology"/>
<evidence type="ECO:0000313" key="5">
    <source>
        <dbReference type="Proteomes" id="UP000326287"/>
    </source>
</evidence>
<dbReference type="GO" id="GO:0016020">
    <property type="term" value="C:membrane"/>
    <property type="evidence" value="ECO:0007669"/>
    <property type="project" value="TreeGrafter"/>
</dbReference>
<dbReference type="AlphaFoldDB" id="A0A5P9NFG3"/>
<dbReference type="KEGG" id="halc:EY643_02025"/>
<dbReference type="InterPro" id="IPR036291">
    <property type="entry name" value="NAD(P)-bd_dom_sf"/>
</dbReference>
<reference evidence="4 5" key="1">
    <citation type="submission" date="2019-02" db="EMBL/GenBank/DDBJ databases">
        <authorList>
            <person name="Li S.-H."/>
        </authorList>
    </citation>
    <scope>NUCLEOTIDE SEQUENCE [LARGE SCALE GENOMIC DNA]</scope>
    <source>
        <strain evidence="4 5">IMCC14385</strain>
    </source>
</reference>
<dbReference type="CDD" id="cd05233">
    <property type="entry name" value="SDR_c"/>
    <property type="match status" value="1"/>
</dbReference>
<gene>
    <name evidence="4" type="ORF">EY643_02025</name>
</gene>
<dbReference type="OrthoDB" id="9810734at2"/>
<dbReference type="SUPFAM" id="SSF51735">
    <property type="entry name" value="NAD(P)-binding Rossmann-fold domains"/>
    <property type="match status" value="1"/>
</dbReference>
<evidence type="ECO:0000256" key="2">
    <source>
        <dbReference type="ARBA" id="ARBA00023002"/>
    </source>
</evidence>
<dbReference type="PRINTS" id="PR00081">
    <property type="entry name" value="GDHRDH"/>
</dbReference>
<dbReference type="Proteomes" id="UP000326287">
    <property type="component" value="Chromosome"/>
</dbReference>
<evidence type="ECO:0000256" key="1">
    <source>
        <dbReference type="ARBA" id="ARBA00006484"/>
    </source>
</evidence>
<name>A0A5P9NFG3_9GAMM</name>
<dbReference type="PANTHER" id="PTHR44196:SF1">
    <property type="entry name" value="DEHYDROGENASE_REDUCTASE SDR FAMILY MEMBER 7B"/>
    <property type="match status" value="1"/>
</dbReference>
<protein>
    <submittedName>
        <fullName evidence="4">SDR family oxidoreductase</fullName>
    </submittedName>
</protein>
<dbReference type="Gene3D" id="3.40.50.720">
    <property type="entry name" value="NAD(P)-binding Rossmann-like Domain"/>
    <property type="match status" value="1"/>
</dbReference>
<dbReference type="Pfam" id="PF00106">
    <property type="entry name" value="adh_short"/>
    <property type="match status" value="1"/>
</dbReference>
<accession>A0A5P9NFG3</accession>
<dbReference type="PANTHER" id="PTHR44196">
    <property type="entry name" value="DEHYDROGENASE/REDUCTASE SDR FAMILY MEMBER 7B"/>
    <property type="match status" value="1"/>
</dbReference>